<keyword evidence="6 10" id="KW-0067">ATP-binding</keyword>
<dbReference type="InterPro" id="IPR001650">
    <property type="entry name" value="Helicase_C-like"/>
</dbReference>
<dbReference type="Pfam" id="PF00271">
    <property type="entry name" value="Helicase_C"/>
    <property type="match status" value="1"/>
</dbReference>
<comment type="subcellular location">
    <subcellularLocation>
        <location evidence="10">Nucleus</location>
    </subcellularLocation>
</comment>
<keyword evidence="10" id="KW-0539">Nucleus</keyword>
<dbReference type="InterPro" id="IPR036388">
    <property type="entry name" value="WH-like_DNA-bd_sf"/>
</dbReference>
<evidence type="ECO:0000256" key="1">
    <source>
        <dbReference type="ARBA" id="ARBA00005446"/>
    </source>
</evidence>
<dbReference type="Gene3D" id="1.10.10.10">
    <property type="entry name" value="Winged helix-like DNA-binding domain superfamily/Winged helix DNA-binding domain"/>
    <property type="match status" value="1"/>
</dbReference>
<dbReference type="InterPro" id="IPR011545">
    <property type="entry name" value="DEAD/DEAH_box_helicase_dom"/>
</dbReference>
<dbReference type="CDD" id="cd18794">
    <property type="entry name" value="SF2_C_RecQ"/>
    <property type="match status" value="1"/>
</dbReference>
<protein>
    <recommendedName>
        <fullName evidence="10">ATP-dependent DNA helicase</fullName>
        <ecNumber evidence="10">5.6.2.4</ecNumber>
    </recommendedName>
</protein>
<evidence type="ECO:0000256" key="2">
    <source>
        <dbReference type="ARBA" id="ARBA00022723"/>
    </source>
</evidence>
<dbReference type="SUPFAM" id="SSF52540">
    <property type="entry name" value="P-loop containing nucleoside triphosphate hydrolases"/>
    <property type="match status" value="1"/>
</dbReference>
<name>A0ABN9T6W6_9DINO</name>
<keyword evidence="4 10" id="KW-0378">Hydrolase</keyword>
<feature type="domain" description="Helicase C-terminal" evidence="13">
    <location>
        <begin position="353"/>
        <end position="508"/>
    </location>
</feature>
<dbReference type="Gene3D" id="3.40.50.300">
    <property type="entry name" value="P-loop containing nucleotide triphosphate hydrolases"/>
    <property type="match status" value="2"/>
</dbReference>
<feature type="compositionally biased region" description="Low complexity" evidence="11">
    <location>
        <begin position="33"/>
        <end position="43"/>
    </location>
</feature>
<comment type="caution">
    <text evidence="14">The sequence shown here is derived from an EMBL/GenBank/DDBJ whole genome shotgun (WGS) entry which is preliminary data.</text>
</comment>
<evidence type="ECO:0000313" key="14">
    <source>
        <dbReference type="EMBL" id="CAK0840811.1"/>
    </source>
</evidence>
<dbReference type="InterPro" id="IPR004589">
    <property type="entry name" value="DNA_helicase_ATP-dep_RecQ"/>
</dbReference>
<dbReference type="InterPro" id="IPR027417">
    <property type="entry name" value="P-loop_NTPase"/>
</dbReference>
<dbReference type="Proteomes" id="UP001189429">
    <property type="component" value="Unassembled WGS sequence"/>
</dbReference>
<proteinExistence type="inferred from homology"/>
<evidence type="ECO:0000256" key="8">
    <source>
        <dbReference type="ARBA" id="ARBA00023235"/>
    </source>
</evidence>
<reference evidence="14" key="1">
    <citation type="submission" date="2023-10" db="EMBL/GenBank/DDBJ databases">
        <authorList>
            <person name="Chen Y."/>
            <person name="Shah S."/>
            <person name="Dougan E. K."/>
            <person name="Thang M."/>
            <person name="Chan C."/>
        </authorList>
    </citation>
    <scope>NUCLEOTIDE SEQUENCE [LARGE SCALE GENOMIC DNA]</scope>
</reference>
<evidence type="ECO:0000256" key="5">
    <source>
        <dbReference type="ARBA" id="ARBA00022806"/>
    </source>
</evidence>
<gene>
    <name evidence="14" type="ORF">PCOR1329_LOCUS36157</name>
</gene>
<feature type="domain" description="Helicase ATP-binding" evidence="12">
    <location>
        <begin position="150"/>
        <end position="332"/>
    </location>
</feature>
<comment type="catalytic activity">
    <reaction evidence="9 10">
        <text>Couples ATP hydrolysis with the unwinding of duplex DNA by translocating in the 3'-5' direction.</text>
        <dbReference type="EC" id="5.6.2.4"/>
    </reaction>
</comment>
<dbReference type="Pfam" id="PF00270">
    <property type="entry name" value="DEAD"/>
    <property type="match status" value="1"/>
</dbReference>
<evidence type="ECO:0000256" key="10">
    <source>
        <dbReference type="RuleBase" id="RU364117"/>
    </source>
</evidence>
<keyword evidence="5 10" id="KW-0347">Helicase</keyword>
<evidence type="ECO:0000256" key="4">
    <source>
        <dbReference type="ARBA" id="ARBA00022801"/>
    </source>
</evidence>
<keyword evidence="7" id="KW-0238">DNA-binding</keyword>
<evidence type="ECO:0000256" key="11">
    <source>
        <dbReference type="SAM" id="MobiDB-lite"/>
    </source>
</evidence>
<sequence>SPCVRPDWWVAWAVTLVGRSRLSGRPSGRGGAMREAAAAAVEPGPKRRRAEEAGSSGAAEGASEARLAAVREELGGVRRRIASLRAREEQLVQEESGLERGLADASAARARAEAAAQDWTGGFAWDAAVAKALRDVFGHGGFKPLQQEAVNAVLSGRDVFAVMPTGSGKSLCYQLPAALWRGQAKGVGARGVVLVVSPLLALMHDQLRSMRAVGLDARMLSSDADKVERKETLAALGAATATLVYTTPEFLAKSKMALAKLQQAWKAGLLRLVAVDEAHCCSQWGHEFRPDYLKLKVLRESFPGVPIVALTATATEAVQQDVETQLGIRGCLLLRGRYNRPNLFYAVAAKPEKRDDILDWLAEFASARHRGASGLVYCLSCKDVDQVARGLRERGVRAVPYHAQLQPADRQEAYRAWVAGEASVVVATIAFGMGIDKADVRFVVHETLPKSVENYYQESGRAGRDGRPAECVLLYRPADVQRLTSLVAENVNRERNVALVYEMLLCVDPAGDQPCRRKALARYFGDEWQASDCRGLCDVCRRGPAKAAGGGDDAALARALLRTLATATANEAAGGDRITVLKAVDVARSEAAAARALRGGAPADPACKAAAPRRVERILARLLAEGHLSEDFAFNAYGINSYLRLTPRGREAAGGARGLQVRLCELPLPQDLPLPPAGGS</sequence>
<evidence type="ECO:0000256" key="9">
    <source>
        <dbReference type="ARBA" id="ARBA00034617"/>
    </source>
</evidence>
<evidence type="ECO:0000313" key="15">
    <source>
        <dbReference type="Proteomes" id="UP001189429"/>
    </source>
</evidence>
<keyword evidence="2" id="KW-0479">Metal-binding</keyword>
<dbReference type="PROSITE" id="PS51194">
    <property type="entry name" value="HELICASE_CTER"/>
    <property type="match status" value="1"/>
</dbReference>
<dbReference type="EMBL" id="CAUYUJ010014402">
    <property type="protein sequence ID" value="CAK0840811.1"/>
    <property type="molecule type" value="Genomic_DNA"/>
</dbReference>
<evidence type="ECO:0000259" key="13">
    <source>
        <dbReference type="PROSITE" id="PS51194"/>
    </source>
</evidence>
<evidence type="ECO:0000256" key="7">
    <source>
        <dbReference type="ARBA" id="ARBA00023125"/>
    </source>
</evidence>
<feature type="compositionally biased region" description="Low complexity" evidence="11">
    <location>
        <begin position="53"/>
        <end position="65"/>
    </location>
</feature>
<feature type="region of interest" description="Disordered" evidence="11">
    <location>
        <begin position="23"/>
        <end position="65"/>
    </location>
</feature>
<dbReference type="PANTHER" id="PTHR13710:SF105">
    <property type="entry name" value="ATP-DEPENDENT DNA HELICASE Q1"/>
    <property type="match status" value="1"/>
</dbReference>
<dbReference type="Pfam" id="PF16124">
    <property type="entry name" value="RecQ_Zn_bind"/>
    <property type="match status" value="1"/>
</dbReference>
<dbReference type="EC" id="5.6.2.4" evidence="10"/>
<keyword evidence="3 10" id="KW-0547">Nucleotide-binding</keyword>
<dbReference type="InterPro" id="IPR014001">
    <property type="entry name" value="Helicase_ATP-bd"/>
</dbReference>
<keyword evidence="15" id="KW-1185">Reference proteome</keyword>
<keyword evidence="8" id="KW-0413">Isomerase</keyword>
<evidence type="ECO:0000256" key="3">
    <source>
        <dbReference type="ARBA" id="ARBA00022741"/>
    </source>
</evidence>
<comment type="catalytic activity">
    <reaction evidence="10">
        <text>ATP + H2O = ADP + phosphate + H(+)</text>
        <dbReference type="Rhea" id="RHEA:13065"/>
        <dbReference type="ChEBI" id="CHEBI:15377"/>
        <dbReference type="ChEBI" id="CHEBI:15378"/>
        <dbReference type="ChEBI" id="CHEBI:30616"/>
        <dbReference type="ChEBI" id="CHEBI:43474"/>
        <dbReference type="ChEBI" id="CHEBI:456216"/>
    </reaction>
</comment>
<dbReference type="SMART" id="SM00490">
    <property type="entry name" value="HELICc"/>
    <property type="match status" value="1"/>
</dbReference>
<dbReference type="NCBIfam" id="TIGR00614">
    <property type="entry name" value="recQ_fam"/>
    <property type="match status" value="1"/>
</dbReference>
<dbReference type="InterPro" id="IPR032284">
    <property type="entry name" value="RecQ_Zn-bd"/>
</dbReference>
<evidence type="ECO:0000256" key="6">
    <source>
        <dbReference type="ARBA" id="ARBA00022840"/>
    </source>
</evidence>
<accession>A0ABN9T6W6</accession>
<evidence type="ECO:0000259" key="12">
    <source>
        <dbReference type="PROSITE" id="PS51192"/>
    </source>
</evidence>
<dbReference type="PANTHER" id="PTHR13710">
    <property type="entry name" value="DNA HELICASE RECQ FAMILY MEMBER"/>
    <property type="match status" value="1"/>
</dbReference>
<dbReference type="PROSITE" id="PS51192">
    <property type="entry name" value="HELICASE_ATP_BIND_1"/>
    <property type="match status" value="1"/>
</dbReference>
<organism evidence="14 15">
    <name type="scientific">Prorocentrum cordatum</name>
    <dbReference type="NCBI Taxonomy" id="2364126"/>
    <lineage>
        <taxon>Eukaryota</taxon>
        <taxon>Sar</taxon>
        <taxon>Alveolata</taxon>
        <taxon>Dinophyceae</taxon>
        <taxon>Prorocentrales</taxon>
        <taxon>Prorocentraceae</taxon>
        <taxon>Prorocentrum</taxon>
    </lineage>
</organism>
<feature type="non-terminal residue" evidence="14">
    <location>
        <position position="1"/>
    </location>
</feature>
<comment type="similarity">
    <text evidence="1 10">Belongs to the helicase family. RecQ subfamily.</text>
</comment>
<dbReference type="SMART" id="SM00487">
    <property type="entry name" value="DEXDc"/>
    <property type="match status" value="1"/>
</dbReference>